<organism evidence="2 3">
    <name type="scientific">Mucuna pruriens</name>
    <name type="common">Velvet bean</name>
    <name type="synonym">Dolichos pruriens</name>
    <dbReference type="NCBI Taxonomy" id="157652"/>
    <lineage>
        <taxon>Eukaryota</taxon>
        <taxon>Viridiplantae</taxon>
        <taxon>Streptophyta</taxon>
        <taxon>Embryophyta</taxon>
        <taxon>Tracheophyta</taxon>
        <taxon>Spermatophyta</taxon>
        <taxon>Magnoliopsida</taxon>
        <taxon>eudicotyledons</taxon>
        <taxon>Gunneridae</taxon>
        <taxon>Pentapetalae</taxon>
        <taxon>rosids</taxon>
        <taxon>fabids</taxon>
        <taxon>Fabales</taxon>
        <taxon>Fabaceae</taxon>
        <taxon>Papilionoideae</taxon>
        <taxon>50 kb inversion clade</taxon>
        <taxon>NPAAA clade</taxon>
        <taxon>indigoferoid/millettioid clade</taxon>
        <taxon>Phaseoleae</taxon>
        <taxon>Mucuna</taxon>
    </lineage>
</organism>
<dbReference type="Proteomes" id="UP000257109">
    <property type="component" value="Unassembled WGS sequence"/>
</dbReference>
<proteinExistence type="predicted"/>
<feature type="region of interest" description="Disordered" evidence="1">
    <location>
        <begin position="1"/>
        <end position="20"/>
    </location>
</feature>
<reference evidence="2" key="1">
    <citation type="submission" date="2018-05" db="EMBL/GenBank/DDBJ databases">
        <title>Draft genome of Mucuna pruriens seed.</title>
        <authorList>
            <person name="Nnadi N.E."/>
            <person name="Vos R."/>
            <person name="Hasami M.H."/>
            <person name="Devisetty U.K."/>
            <person name="Aguiy J.C."/>
        </authorList>
    </citation>
    <scope>NUCLEOTIDE SEQUENCE [LARGE SCALE GENOMIC DNA]</scope>
    <source>
        <strain evidence="2">JCA_2017</strain>
    </source>
</reference>
<accession>A0A371FCH2</accession>
<sequence>MISLTSNLQELGSSAWKHTRTPRSKIDLEKGVLCWSKSKLRSRWDGPFVISNIFPHGVVELKDEATNNTFQVNGHQLKVFHEGSTPTVGEVESISLMEPTILDDTP</sequence>
<dbReference type="AlphaFoldDB" id="A0A371FCH2"/>
<name>A0A371FCH2_MUCPR</name>
<dbReference type="OrthoDB" id="1713899at2759"/>
<keyword evidence="3" id="KW-1185">Reference proteome</keyword>
<comment type="caution">
    <text evidence="2">The sequence shown here is derived from an EMBL/GenBank/DDBJ whole genome shotgun (WGS) entry which is preliminary data.</text>
</comment>
<evidence type="ECO:0000256" key="1">
    <source>
        <dbReference type="SAM" id="MobiDB-lite"/>
    </source>
</evidence>
<dbReference type="EMBL" id="QJKJ01009658">
    <property type="protein sequence ID" value="RDX75995.1"/>
    <property type="molecule type" value="Genomic_DNA"/>
</dbReference>
<protein>
    <submittedName>
        <fullName evidence="2">Uncharacterized protein</fullName>
    </submittedName>
</protein>
<gene>
    <name evidence="2" type="ORF">CR513_44078</name>
</gene>
<evidence type="ECO:0000313" key="3">
    <source>
        <dbReference type="Proteomes" id="UP000257109"/>
    </source>
</evidence>
<feature type="non-terminal residue" evidence="2">
    <location>
        <position position="1"/>
    </location>
</feature>
<feature type="compositionally biased region" description="Polar residues" evidence="1">
    <location>
        <begin position="1"/>
        <end position="12"/>
    </location>
</feature>
<evidence type="ECO:0000313" key="2">
    <source>
        <dbReference type="EMBL" id="RDX75995.1"/>
    </source>
</evidence>